<dbReference type="Proteomes" id="UP000002931">
    <property type="component" value="Unassembled WGS sequence"/>
</dbReference>
<dbReference type="EMBL" id="AAMT01000031">
    <property type="protein sequence ID" value="EAQ10589.1"/>
    <property type="molecule type" value="Genomic_DNA"/>
</dbReference>
<comment type="caution">
    <text evidence="2">The sequence shown here is derived from an EMBL/GenBank/DDBJ whole genome shotgun (WGS) entry which is preliminary data.</text>
</comment>
<dbReference type="Gene3D" id="1.10.150.690">
    <property type="entry name" value="DUF2063"/>
    <property type="match status" value="1"/>
</dbReference>
<dbReference type="InterPro" id="IPR018640">
    <property type="entry name" value="DUF2063"/>
</dbReference>
<dbReference type="STRING" id="314271.RB2654_05912"/>
<dbReference type="HOGENOM" id="CLU_086594_0_1_5"/>
<name>A3VMD1_9RHOB</name>
<evidence type="ECO:0000313" key="2">
    <source>
        <dbReference type="EMBL" id="EAQ10589.1"/>
    </source>
</evidence>
<proteinExistence type="predicted"/>
<evidence type="ECO:0000259" key="1">
    <source>
        <dbReference type="Pfam" id="PF09836"/>
    </source>
</evidence>
<accession>A3VMD1</accession>
<dbReference type="Pfam" id="PF09836">
    <property type="entry name" value="DUF2063"/>
    <property type="match status" value="1"/>
</dbReference>
<dbReference type="RefSeq" id="WP_008329653.1">
    <property type="nucleotide sequence ID" value="NZ_CH902578.1"/>
</dbReference>
<dbReference type="OrthoDB" id="4146344at2"/>
<organism evidence="2 3">
    <name type="scientific">Maritimibacter alkaliphilus HTCC2654</name>
    <dbReference type="NCBI Taxonomy" id="314271"/>
    <lineage>
        <taxon>Bacteria</taxon>
        <taxon>Pseudomonadati</taxon>
        <taxon>Pseudomonadota</taxon>
        <taxon>Alphaproteobacteria</taxon>
        <taxon>Rhodobacterales</taxon>
        <taxon>Roseobacteraceae</taxon>
        <taxon>Maritimibacter</taxon>
    </lineage>
</organism>
<gene>
    <name evidence="2" type="ORF">RB2654_05912</name>
</gene>
<keyword evidence="3" id="KW-1185">Reference proteome</keyword>
<feature type="domain" description="Putative DNA-binding" evidence="1">
    <location>
        <begin position="23"/>
        <end position="90"/>
    </location>
</feature>
<dbReference type="AlphaFoldDB" id="A3VMD1"/>
<reference evidence="2 3" key="1">
    <citation type="journal article" date="2010" name="J. Bacteriol.">
        <title>Genome sequences of Pelagibaca bermudensis HTCC2601T and Maritimibacter alkaliphilus HTCC2654T, the type strains of two marine Roseobacter genera.</title>
        <authorList>
            <person name="Thrash J.C."/>
            <person name="Cho J.C."/>
            <person name="Ferriera S."/>
            <person name="Johnson J."/>
            <person name="Vergin K.L."/>
            <person name="Giovannoni S.J."/>
        </authorList>
    </citation>
    <scope>NUCLEOTIDE SEQUENCE [LARGE SCALE GENOMIC DNA]</scope>
    <source>
        <strain evidence="2 3">HTCC2654</strain>
    </source>
</reference>
<dbReference type="eggNOG" id="COG3219">
    <property type="taxonomic scope" value="Bacteria"/>
</dbReference>
<dbReference type="InterPro" id="IPR044922">
    <property type="entry name" value="DUF2063_N_sf"/>
</dbReference>
<evidence type="ECO:0000313" key="3">
    <source>
        <dbReference type="Proteomes" id="UP000002931"/>
    </source>
</evidence>
<protein>
    <recommendedName>
        <fullName evidence="1">Putative DNA-binding domain-containing protein</fullName>
    </recommendedName>
</protein>
<sequence length="238" mass="25296">MTPWPTALLTADDVPDGLSGPHRSPVGNRFDVYRNNVMSSLVQAMRDGFPVIRRLVGEAFFAPLAGAYVRAHPPTSPVLFTYGANFPAFLKTFPPAASLPYLADTARLELALRRAYHAGDARAVDAQALNQPGIERAHITLAPAVTVLSSPYPIHAIWRANMDPTAPKPTSGAQSVLVTRADWDPLPEPIPAPEARFIGALATTSLGAAAEAAPGLDLATALSRLIARKAIVNLEVPQ</sequence>